<keyword evidence="8" id="KW-1185">Reference proteome</keyword>
<evidence type="ECO:0000256" key="1">
    <source>
        <dbReference type="ARBA" id="ARBA00010515"/>
    </source>
</evidence>
<evidence type="ECO:0000313" key="7">
    <source>
        <dbReference type="EMBL" id="KAK2965048.1"/>
    </source>
</evidence>
<dbReference type="Pfam" id="PF07859">
    <property type="entry name" value="Abhydrolase_3"/>
    <property type="match status" value="1"/>
</dbReference>
<dbReference type="InterPro" id="IPR013094">
    <property type="entry name" value="AB_hydrolase_3"/>
</dbReference>
<evidence type="ECO:0000259" key="6">
    <source>
        <dbReference type="Pfam" id="PF07859"/>
    </source>
</evidence>
<dbReference type="AlphaFoldDB" id="A0AA88QEN8"/>
<keyword evidence="3" id="KW-0012">Acyltransferase</keyword>
<feature type="domain" description="Chalcone/stilbene synthase N-terminal" evidence="5">
    <location>
        <begin position="111"/>
        <end position="188"/>
    </location>
</feature>
<dbReference type="GO" id="GO:0030639">
    <property type="term" value="P:polyketide biosynthetic process"/>
    <property type="evidence" value="ECO:0007669"/>
    <property type="project" value="TreeGrafter"/>
</dbReference>
<dbReference type="InterPro" id="IPR001099">
    <property type="entry name" value="Chalcone/stilbene_synt_N"/>
</dbReference>
<dbReference type="InterPro" id="IPR016039">
    <property type="entry name" value="Thiolase-like"/>
</dbReference>
<evidence type="ECO:0000313" key="8">
    <source>
        <dbReference type="Proteomes" id="UP001188597"/>
    </source>
</evidence>
<protein>
    <submittedName>
        <fullName evidence="7">Uncharacterized protein</fullName>
    </submittedName>
</protein>
<dbReference type="GO" id="GO:0016747">
    <property type="term" value="F:acyltransferase activity, transferring groups other than amino-acyl groups"/>
    <property type="evidence" value="ECO:0007669"/>
    <property type="project" value="InterPro"/>
</dbReference>
<evidence type="ECO:0000256" key="3">
    <source>
        <dbReference type="ARBA" id="ARBA00023315"/>
    </source>
</evidence>
<evidence type="ECO:0000259" key="5">
    <source>
        <dbReference type="Pfam" id="PF00195"/>
    </source>
</evidence>
<dbReference type="InterPro" id="IPR011141">
    <property type="entry name" value="Polyketide_synthase_type-III"/>
</dbReference>
<dbReference type="PANTHER" id="PTHR11877">
    <property type="entry name" value="HYDROXYMETHYLGLUTARYL-COA SYNTHASE"/>
    <property type="match status" value="1"/>
</dbReference>
<keyword evidence="2" id="KW-0808">Transferase</keyword>
<dbReference type="PANTHER" id="PTHR11877:SF14">
    <property type="entry name" value="CHALCONE SYNTHASE"/>
    <property type="match status" value="1"/>
</dbReference>
<reference evidence="7" key="1">
    <citation type="submission" date="2022-12" db="EMBL/GenBank/DDBJ databases">
        <title>Draft genome assemblies for two species of Escallonia (Escalloniales).</title>
        <authorList>
            <person name="Chanderbali A."/>
            <person name="Dervinis C."/>
            <person name="Anghel I."/>
            <person name="Soltis D."/>
            <person name="Soltis P."/>
            <person name="Zapata F."/>
        </authorList>
    </citation>
    <scope>NUCLEOTIDE SEQUENCE</scope>
    <source>
        <strain evidence="7">UCBG64.0493</strain>
        <tissue evidence="7">Leaf</tissue>
    </source>
</reference>
<proteinExistence type="inferred from homology"/>
<name>A0AA88QEN8_9ASTE</name>
<evidence type="ECO:0000256" key="4">
    <source>
        <dbReference type="SAM" id="MobiDB-lite"/>
    </source>
</evidence>
<dbReference type="EMBL" id="JAVXUP010005607">
    <property type="protein sequence ID" value="KAK2965048.1"/>
    <property type="molecule type" value="Genomic_DNA"/>
</dbReference>
<feature type="region of interest" description="Disordered" evidence="4">
    <location>
        <begin position="1"/>
        <end position="23"/>
    </location>
</feature>
<evidence type="ECO:0000256" key="2">
    <source>
        <dbReference type="ARBA" id="ARBA00022679"/>
    </source>
</evidence>
<dbReference type="Pfam" id="PF00195">
    <property type="entry name" value="Chal_sti_synt_N"/>
    <property type="match status" value="1"/>
</dbReference>
<feature type="non-terminal residue" evidence="7">
    <location>
        <position position="1"/>
    </location>
</feature>
<dbReference type="Gene3D" id="3.40.47.10">
    <property type="match status" value="1"/>
</dbReference>
<comment type="caution">
    <text evidence="7">The sequence shown here is derived from an EMBL/GenBank/DDBJ whole genome shotgun (WGS) entry which is preliminary data.</text>
</comment>
<dbReference type="Gene3D" id="3.40.50.1820">
    <property type="entry name" value="alpha/beta hydrolase"/>
    <property type="match status" value="1"/>
</dbReference>
<comment type="similarity">
    <text evidence="1">Belongs to the 'GDXG' lipolytic enzyme family.</text>
</comment>
<dbReference type="GO" id="GO:0016787">
    <property type="term" value="F:hydrolase activity"/>
    <property type="evidence" value="ECO:0007669"/>
    <property type="project" value="InterPro"/>
</dbReference>
<accession>A0AA88QEN8</accession>
<dbReference type="InterPro" id="IPR029058">
    <property type="entry name" value="AB_hydrolase_fold"/>
</dbReference>
<organism evidence="7 8">
    <name type="scientific">Escallonia herrerae</name>
    <dbReference type="NCBI Taxonomy" id="1293975"/>
    <lineage>
        <taxon>Eukaryota</taxon>
        <taxon>Viridiplantae</taxon>
        <taxon>Streptophyta</taxon>
        <taxon>Embryophyta</taxon>
        <taxon>Tracheophyta</taxon>
        <taxon>Spermatophyta</taxon>
        <taxon>Magnoliopsida</taxon>
        <taxon>eudicotyledons</taxon>
        <taxon>Gunneridae</taxon>
        <taxon>Pentapetalae</taxon>
        <taxon>asterids</taxon>
        <taxon>campanulids</taxon>
        <taxon>Escalloniales</taxon>
        <taxon>Escalloniaceae</taxon>
        <taxon>Escallonia</taxon>
    </lineage>
</organism>
<sequence>GRVERYPESPYIEPALDPGTGVEGKDAVISSEPNIEARVFMPRITGPEKKLPLVLHYHGGAFYVGSPFNAVIVVSVNYRPTLENPLPIPYEDSWASMQWVATHFGGEGPEPWGQPKSKSKITHLVFYTTSDVDMLGADYQLTKLFDLHPSVKRLMIYQQGCFADGTVLRLAKDLAANNAGAYVLVVCGADHSRLFCSNCSN</sequence>
<gene>
    <name evidence="7" type="ORF">RJ639_029537</name>
</gene>
<feature type="domain" description="Alpha/beta hydrolase fold-3" evidence="6">
    <location>
        <begin position="54"/>
        <end position="103"/>
    </location>
</feature>
<dbReference type="Proteomes" id="UP001188597">
    <property type="component" value="Unassembled WGS sequence"/>
</dbReference>
<dbReference type="SUPFAM" id="SSF53474">
    <property type="entry name" value="alpha/beta-Hydrolases"/>
    <property type="match status" value="1"/>
</dbReference>